<comment type="caution">
    <text evidence="12">The sequence shown here is derived from an EMBL/GenBank/DDBJ whole genome shotgun (WGS) entry which is preliminary data.</text>
</comment>
<evidence type="ECO:0000313" key="12">
    <source>
        <dbReference type="EMBL" id="GFR86500.1"/>
    </source>
</evidence>
<dbReference type="EMBL" id="BMAT01008499">
    <property type="protein sequence ID" value="GFR86500.1"/>
    <property type="molecule type" value="Genomic_DNA"/>
</dbReference>
<evidence type="ECO:0000256" key="10">
    <source>
        <dbReference type="SAM" id="SignalP"/>
    </source>
</evidence>
<dbReference type="FunFam" id="3.90.70.10:FF:000031">
    <property type="entry name" value="Cathepsin B"/>
    <property type="match status" value="1"/>
</dbReference>
<gene>
    <name evidence="12" type="ORF">ElyMa_004200300</name>
</gene>
<dbReference type="Gene3D" id="3.90.70.10">
    <property type="entry name" value="Cysteine proteinases"/>
    <property type="match status" value="1"/>
</dbReference>
<dbReference type="SMART" id="SM00645">
    <property type="entry name" value="Pept_C1"/>
    <property type="match status" value="1"/>
</dbReference>
<dbReference type="InterPro" id="IPR000668">
    <property type="entry name" value="Peptidase_C1A_C"/>
</dbReference>
<dbReference type="PROSITE" id="PS00139">
    <property type="entry name" value="THIOL_PROTEASE_CYS"/>
    <property type="match status" value="1"/>
</dbReference>
<evidence type="ECO:0000256" key="6">
    <source>
        <dbReference type="ARBA" id="ARBA00023145"/>
    </source>
</evidence>
<evidence type="ECO:0000256" key="1">
    <source>
        <dbReference type="ARBA" id="ARBA00008455"/>
    </source>
</evidence>
<evidence type="ECO:0000256" key="3">
    <source>
        <dbReference type="ARBA" id="ARBA00022729"/>
    </source>
</evidence>
<dbReference type="InterPro" id="IPR013128">
    <property type="entry name" value="Peptidase_C1A"/>
</dbReference>
<keyword evidence="5" id="KW-0788">Thiol protease</keyword>
<evidence type="ECO:0000256" key="4">
    <source>
        <dbReference type="ARBA" id="ARBA00022801"/>
    </source>
</evidence>
<keyword evidence="3 10" id="KW-0732">Signal</keyword>
<evidence type="ECO:0000256" key="9">
    <source>
        <dbReference type="ARBA" id="ARBA00073107"/>
    </source>
</evidence>
<proteinExistence type="inferred from homology"/>
<comment type="similarity">
    <text evidence="1">Belongs to the peptidase C1 family.</text>
</comment>
<dbReference type="AlphaFoldDB" id="A0AAV4GN36"/>
<feature type="domain" description="Peptidase C1A papain C-terminal" evidence="11">
    <location>
        <begin position="99"/>
        <end position="343"/>
    </location>
</feature>
<dbReference type="SUPFAM" id="SSF54001">
    <property type="entry name" value="Cysteine proteinases"/>
    <property type="match status" value="1"/>
</dbReference>
<keyword evidence="7" id="KW-1015">Disulfide bond</keyword>
<dbReference type="InterPro" id="IPR038765">
    <property type="entry name" value="Papain-like_cys_pep_sf"/>
</dbReference>
<keyword evidence="2" id="KW-0645">Protease</keyword>
<dbReference type="Pfam" id="PF00112">
    <property type="entry name" value="Peptidase_C1"/>
    <property type="match status" value="1"/>
</dbReference>
<feature type="signal peptide" evidence="10">
    <location>
        <begin position="1"/>
        <end position="30"/>
    </location>
</feature>
<dbReference type="PRINTS" id="PR00705">
    <property type="entry name" value="PAPAIN"/>
</dbReference>
<reference evidence="12 13" key="1">
    <citation type="journal article" date="2021" name="Elife">
        <title>Chloroplast acquisition without the gene transfer in kleptoplastic sea slugs, Plakobranchus ocellatus.</title>
        <authorList>
            <person name="Maeda T."/>
            <person name="Takahashi S."/>
            <person name="Yoshida T."/>
            <person name="Shimamura S."/>
            <person name="Takaki Y."/>
            <person name="Nagai Y."/>
            <person name="Toyoda A."/>
            <person name="Suzuki Y."/>
            <person name="Arimoto A."/>
            <person name="Ishii H."/>
            <person name="Satoh N."/>
            <person name="Nishiyama T."/>
            <person name="Hasebe M."/>
            <person name="Maruyama T."/>
            <person name="Minagawa J."/>
            <person name="Obokata J."/>
            <person name="Shigenobu S."/>
        </authorList>
    </citation>
    <scope>NUCLEOTIDE SEQUENCE [LARGE SCALE GENOMIC DNA]</scope>
</reference>
<dbReference type="InterPro" id="IPR012599">
    <property type="entry name" value="Propeptide_C1A"/>
</dbReference>
<keyword evidence="4" id="KW-0378">Hydrolase</keyword>
<evidence type="ECO:0000313" key="13">
    <source>
        <dbReference type="Proteomes" id="UP000762676"/>
    </source>
</evidence>
<dbReference type="GO" id="GO:0006508">
    <property type="term" value="P:proteolysis"/>
    <property type="evidence" value="ECO:0007669"/>
    <property type="project" value="UniProtKB-KW"/>
</dbReference>
<protein>
    <recommendedName>
        <fullName evidence="9">Cathepsin B-like cysteine proteinase</fullName>
    </recommendedName>
</protein>
<dbReference type="PANTHER" id="PTHR12411">
    <property type="entry name" value="CYSTEINE PROTEASE FAMILY C1-RELATED"/>
    <property type="match status" value="1"/>
</dbReference>
<sequence>MRSSVRYPACPVMNLIKVLFIAGLLAVTFAASFEPAPLSDAEIDLINSGNGVLWKAGRNFGPNDMPYVKRLLGVDMDANDLYNRLHMSVLEPVSIEGELPQNFDGRERWPHCDSFKEIRDQSACGSCWAFGSAEAMSDRICAATGKNIRISSEDINSCCDGFGCAGGYPSAAWAYYVNEGVVTGGKYHSGQGCRPYSLPFCEHHTAGPLKNCSNLDYNTPKCQKSCIQGYSKTYEQDKHKGKRSYMISGAENIMKSIYAKGSVTASFTVYSDFLQYKSGVYHHVTGDIAGGHAVKIIGWGVEAGQNYWLVANSWNTDWGDKGFFKIIKGIDECGIESAVTAGDPAE</sequence>
<dbReference type="GO" id="GO:0004197">
    <property type="term" value="F:cysteine-type endopeptidase activity"/>
    <property type="evidence" value="ECO:0007669"/>
    <property type="project" value="InterPro"/>
</dbReference>
<evidence type="ECO:0000256" key="5">
    <source>
        <dbReference type="ARBA" id="ARBA00022807"/>
    </source>
</evidence>
<dbReference type="InterPro" id="IPR025661">
    <property type="entry name" value="Pept_asp_AS"/>
</dbReference>
<accession>A0AAV4GN36</accession>
<dbReference type="Proteomes" id="UP000762676">
    <property type="component" value="Unassembled WGS sequence"/>
</dbReference>
<evidence type="ECO:0000259" key="11">
    <source>
        <dbReference type="SMART" id="SM00645"/>
    </source>
</evidence>
<evidence type="ECO:0000256" key="8">
    <source>
        <dbReference type="ARBA" id="ARBA00055576"/>
    </source>
</evidence>
<dbReference type="CDD" id="cd02620">
    <property type="entry name" value="Peptidase_C1A_CathepsinB"/>
    <property type="match status" value="1"/>
</dbReference>
<dbReference type="InterPro" id="IPR025660">
    <property type="entry name" value="Pept_his_AS"/>
</dbReference>
<comment type="function">
    <text evidence="8">Thiol protease. Has a role as a digestive enzyme.</text>
</comment>
<organism evidence="12 13">
    <name type="scientific">Elysia marginata</name>
    <dbReference type="NCBI Taxonomy" id="1093978"/>
    <lineage>
        <taxon>Eukaryota</taxon>
        <taxon>Metazoa</taxon>
        <taxon>Spiralia</taxon>
        <taxon>Lophotrochozoa</taxon>
        <taxon>Mollusca</taxon>
        <taxon>Gastropoda</taxon>
        <taxon>Heterobranchia</taxon>
        <taxon>Euthyneura</taxon>
        <taxon>Panpulmonata</taxon>
        <taxon>Sacoglossa</taxon>
        <taxon>Placobranchoidea</taxon>
        <taxon>Plakobranchidae</taxon>
        <taxon>Elysia</taxon>
    </lineage>
</organism>
<dbReference type="InterPro" id="IPR000169">
    <property type="entry name" value="Pept_cys_AS"/>
</dbReference>
<feature type="chain" id="PRO_5043774984" description="Cathepsin B-like cysteine proteinase" evidence="10">
    <location>
        <begin position="31"/>
        <end position="346"/>
    </location>
</feature>
<name>A0AAV4GN36_9GAST</name>
<keyword evidence="13" id="KW-1185">Reference proteome</keyword>
<dbReference type="PROSITE" id="PS00640">
    <property type="entry name" value="THIOL_PROTEASE_ASN"/>
    <property type="match status" value="1"/>
</dbReference>
<dbReference type="Pfam" id="PF08127">
    <property type="entry name" value="Propeptide_C1"/>
    <property type="match status" value="1"/>
</dbReference>
<dbReference type="PROSITE" id="PS00639">
    <property type="entry name" value="THIOL_PROTEASE_HIS"/>
    <property type="match status" value="1"/>
</dbReference>
<evidence type="ECO:0000256" key="2">
    <source>
        <dbReference type="ARBA" id="ARBA00022670"/>
    </source>
</evidence>
<keyword evidence="6" id="KW-0865">Zymogen</keyword>
<evidence type="ECO:0000256" key="7">
    <source>
        <dbReference type="ARBA" id="ARBA00023157"/>
    </source>
</evidence>